<accession>A0A845AS34</accession>
<comment type="caution">
    <text evidence="2">The sequence shown here is derived from an EMBL/GenBank/DDBJ whole genome shotgun (WGS) entry which is preliminary data.</text>
</comment>
<protein>
    <recommendedName>
        <fullName evidence="4">DUF4197 domain-containing protein</fullName>
    </recommendedName>
</protein>
<dbReference type="OrthoDB" id="7409816at2"/>
<sequence>MTALWFYQGMFMKRIGIIVALMGAQAIAGCGDGAGDDPSDVVSSDRIEAALMAVGVKKVMAACMAPTLVDELASGQIGTLEEFGDRAGAAPGSLSMGKAMARLRRIDDRDMVEKIVQSGGSCGFELMMGAS</sequence>
<evidence type="ECO:0008006" key="4">
    <source>
        <dbReference type="Google" id="ProtNLM"/>
    </source>
</evidence>
<gene>
    <name evidence="2" type="ORF">GRI94_07955</name>
</gene>
<evidence type="ECO:0000313" key="3">
    <source>
        <dbReference type="Proteomes" id="UP000446786"/>
    </source>
</evidence>
<reference evidence="2 3" key="1">
    <citation type="submission" date="2019-12" db="EMBL/GenBank/DDBJ databases">
        <title>Genomic-based taxomic classification of the family Erythrobacteraceae.</title>
        <authorList>
            <person name="Xu L."/>
        </authorList>
    </citation>
    <scope>NUCLEOTIDE SEQUENCE [LARGE SCALE GENOMIC DNA]</scope>
    <source>
        <strain evidence="2 3">JCM 16677</strain>
    </source>
</reference>
<evidence type="ECO:0000313" key="2">
    <source>
        <dbReference type="EMBL" id="MXP31755.1"/>
    </source>
</evidence>
<evidence type="ECO:0000256" key="1">
    <source>
        <dbReference type="SAM" id="SignalP"/>
    </source>
</evidence>
<name>A0A845AS34_9SPHN</name>
<dbReference type="EMBL" id="WTYE01000001">
    <property type="protein sequence ID" value="MXP31755.1"/>
    <property type="molecule type" value="Genomic_DNA"/>
</dbReference>
<dbReference type="Proteomes" id="UP000446786">
    <property type="component" value="Unassembled WGS sequence"/>
</dbReference>
<dbReference type="RefSeq" id="WP_160779166.1">
    <property type="nucleotide sequence ID" value="NZ_BAAAZF010000001.1"/>
</dbReference>
<keyword evidence="1" id="KW-0732">Signal</keyword>
<organism evidence="2 3">
    <name type="scientific">Parerythrobacter jejuensis</name>
    <dbReference type="NCBI Taxonomy" id="795812"/>
    <lineage>
        <taxon>Bacteria</taxon>
        <taxon>Pseudomonadati</taxon>
        <taxon>Pseudomonadota</taxon>
        <taxon>Alphaproteobacteria</taxon>
        <taxon>Sphingomonadales</taxon>
        <taxon>Erythrobacteraceae</taxon>
        <taxon>Parerythrobacter</taxon>
    </lineage>
</organism>
<proteinExistence type="predicted"/>
<feature type="chain" id="PRO_5032976170" description="DUF4197 domain-containing protein" evidence="1">
    <location>
        <begin position="29"/>
        <end position="131"/>
    </location>
</feature>
<dbReference type="AlphaFoldDB" id="A0A845AS34"/>
<feature type="signal peptide" evidence="1">
    <location>
        <begin position="1"/>
        <end position="28"/>
    </location>
</feature>
<keyword evidence="3" id="KW-1185">Reference proteome</keyword>